<proteinExistence type="predicted"/>
<evidence type="ECO:0000313" key="1">
    <source>
        <dbReference type="EMBL" id="KAK3044584.1"/>
    </source>
</evidence>
<sequence>CFYHYWKQKHGASLADLSAEAELRVMEAARPKYPLRSHWNPPVEVRQEIDKLMLSGHSGEERCVVWKPTAA</sequence>
<protein>
    <submittedName>
        <fullName evidence="1">Uncharacterized protein</fullName>
    </submittedName>
</protein>
<reference evidence="1" key="1">
    <citation type="submission" date="2024-09" db="EMBL/GenBank/DDBJ databases">
        <title>Black Yeasts Isolated from many extreme environments.</title>
        <authorList>
            <person name="Coleine C."/>
            <person name="Stajich J.E."/>
            <person name="Selbmann L."/>
        </authorList>
    </citation>
    <scope>NUCLEOTIDE SEQUENCE</scope>
    <source>
        <strain evidence="1">CCFEE 5737</strain>
    </source>
</reference>
<dbReference type="EMBL" id="JAWDJW010011747">
    <property type="protein sequence ID" value="KAK3044584.1"/>
    <property type="molecule type" value="Genomic_DNA"/>
</dbReference>
<feature type="non-terminal residue" evidence="1">
    <location>
        <position position="1"/>
    </location>
</feature>
<accession>A0ACC3CUA6</accession>
<gene>
    <name evidence="1" type="ORF">LTS18_000887</name>
</gene>
<organism evidence="1 2">
    <name type="scientific">Coniosporium uncinatum</name>
    <dbReference type="NCBI Taxonomy" id="93489"/>
    <lineage>
        <taxon>Eukaryota</taxon>
        <taxon>Fungi</taxon>
        <taxon>Dikarya</taxon>
        <taxon>Ascomycota</taxon>
        <taxon>Pezizomycotina</taxon>
        <taxon>Dothideomycetes</taxon>
        <taxon>Dothideomycetes incertae sedis</taxon>
        <taxon>Coniosporium</taxon>
    </lineage>
</organism>
<name>A0ACC3CUA6_9PEZI</name>
<keyword evidence="2" id="KW-1185">Reference proteome</keyword>
<evidence type="ECO:0000313" key="2">
    <source>
        <dbReference type="Proteomes" id="UP001186974"/>
    </source>
</evidence>
<dbReference type="Proteomes" id="UP001186974">
    <property type="component" value="Unassembled WGS sequence"/>
</dbReference>
<comment type="caution">
    <text evidence="1">The sequence shown here is derived from an EMBL/GenBank/DDBJ whole genome shotgun (WGS) entry which is preliminary data.</text>
</comment>